<evidence type="ECO:0000256" key="1">
    <source>
        <dbReference type="SAM" id="SignalP"/>
    </source>
</evidence>
<protein>
    <recommendedName>
        <fullName evidence="4">Secreted protein</fullName>
    </recommendedName>
</protein>
<feature type="signal peptide" evidence="1">
    <location>
        <begin position="1"/>
        <end position="30"/>
    </location>
</feature>
<evidence type="ECO:0000313" key="3">
    <source>
        <dbReference type="Proteomes" id="UP000235786"/>
    </source>
</evidence>
<evidence type="ECO:0000313" key="2">
    <source>
        <dbReference type="EMBL" id="PMD45286.1"/>
    </source>
</evidence>
<feature type="chain" id="PRO_5014451067" description="Secreted protein" evidence="1">
    <location>
        <begin position="31"/>
        <end position="128"/>
    </location>
</feature>
<proteinExistence type="predicted"/>
<dbReference type="EMBL" id="KZ613940">
    <property type="protein sequence ID" value="PMD45286.1"/>
    <property type="molecule type" value="Genomic_DNA"/>
</dbReference>
<reference evidence="2 3" key="1">
    <citation type="submission" date="2016-04" db="EMBL/GenBank/DDBJ databases">
        <title>A degradative enzymes factory behind the ericoid mycorrhizal symbiosis.</title>
        <authorList>
            <consortium name="DOE Joint Genome Institute"/>
            <person name="Martino E."/>
            <person name="Morin E."/>
            <person name="Grelet G."/>
            <person name="Kuo A."/>
            <person name="Kohler A."/>
            <person name="Daghino S."/>
            <person name="Barry K."/>
            <person name="Choi C."/>
            <person name="Cichocki N."/>
            <person name="Clum A."/>
            <person name="Copeland A."/>
            <person name="Hainaut M."/>
            <person name="Haridas S."/>
            <person name="Labutti K."/>
            <person name="Lindquist E."/>
            <person name="Lipzen A."/>
            <person name="Khouja H.-R."/>
            <person name="Murat C."/>
            <person name="Ohm R."/>
            <person name="Olson A."/>
            <person name="Spatafora J."/>
            <person name="Veneault-Fourrey C."/>
            <person name="Henrissat B."/>
            <person name="Grigoriev I."/>
            <person name="Martin F."/>
            <person name="Perotto S."/>
        </authorList>
    </citation>
    <scope>NUCLEOTIDE SEQUENCE [LARGE SCALE GENOMIC DNA]</scope>
    <source>
        <strain evidence="2 3">F</strain>
    </source>
</reference>
<name>A0A2J6S3E1_HYAVF</name>
<keyword evidence="3" id="KW-1185">Reference proteome</keyword>
<sequence>MHHLSKILPDSKSMLSMLLLLLAIAPQGHPACQSDTPSTFPAAAKVMLFWRTSPAQGPVIFRPHVCHERSRNERQFFLMRLQAPRGLRRQLSDLGSFLPSIGIHIAAHSGSEYRILLPVSNIWREVRL</sequence>
<organism evidence="2 3">
    <name type="scientific">Hyaloscypha variabilis (strain UAMH 11265 / GT02V1 / F)</name>
    <name type="common">Meliniomyces variabilis</name>
    <dbReference type="NCBI Taxonomy" id="1149755"/>
    <lineage>
        <taxon>Eukaryota</taxon>
        <taxon>Fungi</taxon>
        <taxon>Dikarya</taxon>
        <taxon>Ascomycota</taxon>
        <taxon>Pezizomycotina</taxon>
        <taxon>Leotiomycetes</taxon>
        <taxon>Helotiales</taxon>
        <taxon>Hyaloscyphaceae</taxon>
        <taxon>Hyaloscypha</taxon>
        <taxon>Hyaloscypha variabilis</taxon>
    </lineage>
</organism>
<gene>
    <name evidence="2" type="ORF">L207DRAFT_508195</name>
</gene>
<dbReference type="Proteomes" id="UP000235786">
    <property type="component" value="Unassembled WGS sequence"/>
</dbReference>
<evidence type="ECO:0008006" key="4">
    <source>
        <dbReference type="Google" id="ProtNLM"/>
    </source>
</evidence>
<accession>A0A2J6S3E1</accession>
<keyword evidence="1" id="KW-0732">Signal</keyword>
<dbReference type="AlphaFoldDB" id="A0A2J6S3E1"/>